<proteinExistence type="predicted"/>
<dbReference type="AlphaFoldDB" id="A0A822YJR9"/>
<evidence type="ECO:0000313" key="1">
    <source>
        <dbReference type="EMBL" id="DAD32757.1"/>
    </source>
</evidence>
<gene>
    <name evidence="1" type="ORF">HUJ06_011608</name>
</gene>
<comment type="caution">
    <text evidence="1">The sequence shown here is derived from an EMBL/GenBank/DDBJ whole genome shotgun (WGS) entry which is preliminary data.</text>
</comment>
<accession>A0A822YJR9</accession>
<keyword evidence="2" id="KW-1185">Reference proteome</keyword>
<reference evidence="1 2" key="1">
    <citation type="journal article" date="2020" name="Mol. Biol. Evol.">
        <title>Distinct Expression and Methylation Patterns for Genes with Different Fates following a Single Whole-Genome Duplication in Flowering Plants.</title>
        <authorList>
            <person name="Shi T."/>
            <person name="Rahmani R.S."/>
            <person name="Gugger P.F."/>
            <person name="Wang M."/>
            <person name="Li H."/>
            <person name="Zhang Y."/>
            <person name="Li Z."/>
            <person name="Wang Q."/>
            <person name="Van de Peer Y."/>
            <person name="Marchal K."/>
            <person name="Chen J."/>
        </authorList>
    </citation>
    <scope>NUCLEOTIDE SEQUENCE [LARGE SCALE GENOMIC DNA]</scope>
    <source>
        <tissue evidence="1">Leaf</tissue>
    </source>
</reference>
<dbReference type="EMBL" id="DUZY01000003">
    <property type="protein sequence ID" value="DAD32757.1"/>
    <property type="molecule type" value="Genomic_DNA"/>
</dbReference>
<protein>
    <submittedName>
        <fullName evidence="1">Uncharacterized protein</fullName>
    </submittedName>
</protein>
<organism evidence="1 2">
    <name type="scientific">Nelumbo nucifera</name>
    <name type="common">Sacred lotus</name>
    <dbReference type="NCBI Taxonomy" id="4432"/>
    <lineage>
        <taxon>Eukaryota</taxon>
        <taxon>Viridiplantae</taxon>
        <taxon>Streptophyta</taxon>
        <taxon>Embryophyta</taxon>
        <taxon>Tracheophyta</taxon>
        <taxon>Spermatophyta</taxon>
        <taxon>Magnoliopsida</taxon>
        <taxon>Proteales</taxon>
        <taxon>Nelumbonaceae</taxon>
        <taxon>Nelumbo</taxon>
    </lineage>
</organism>
<name>A0A822YJR9_NELNU</name>
<dbReference type="Proteomes" id="UP000607653">
    <property type="component" value="Unassembled WGS sequence"/>
</dbReference>
<evidence type="ECO:0000313" key="2">
    <source>
        <dbReference type="Proteomes" id="UP000607653"/>
    </source>
</evidence>
<sequence length="43" mass="5419">MLLEREMPLERERRDRFPEVLFSREKGNRRVRAFNKGIRWNMV</sequence>